<dbReference type="KEGG" id="halx:M0R89_18475"/>
<accession>A0A8U0I044</accession>
<evidence type="ECO:0000256" key="1">
    <source>
        <dbReference type="SAM" id="MobiDB-lite"/>
    </source>
</evidence>
<feature type="region of interest" description="Disordered" evidence="1">
    <location>
        <begin position="1"/>
        <end position="76"/>
    </location>
</feature>
<organism evidence="2 3">
    <name type="scientific">Halorussus limi</name>
    <dbReference type="NCBI Taxonomy" id="2938695"/>
    <lineage>
        <taxon>Archaea</taxon>
        <taxon>Methanobacteriati</taxon>
        <taxon>Methanobacteriota</taxon>
        <taxon>Stenosarchaea group</taxon>
        <taxon>Halobacteria</taxon>
        <taxon>Halobacteriales</taxon>
        <taxon>Haladaptataceae</taxon>
        <taxon>Halorussus</taxon>
    </lineage>
</organism>
<dbReference type="EMBL" id="CP096660">
    <property type="protein sequence ID" value="UPV76519.1"/>
    <property type="molecule type" value="Genomic_DNA"/>
</dbReference>
<reference evidence="2 3" key="1">
    <citation type="submission" date="2022-04" db="EMBL/GenBank/DDBJ databases">
        <title>Diverse halophilic archaea isolated from saline environments.</title>
        <authorList>
            <person name="Cui H.-L."/>
        </authorList>
    </citation>
    <scope>NUCLEOTIDE SEQUENCE [LARGE SCALE GENOMIC DNA]</scope>
    <source>
        <strain evidence="2 3">XZYJT49</strain>
        <plasmid evidence="2 3">unnamed1</plasmid>
    </source>
</reference>
<dbReference type="Proteomes" id="UP000830729">
    <property type="component" value="Plasmid unnamed1"/>
</dbReference>
<evidence type="ECO:0000313" key="3">
    <source>
        <dbReference type="Proteomes" id="UP000830729"/>
    </source>
</evidence>
<proteinExistence type="predicted"/>
<geneLocation type="plasmid" evidence="2 3">
    <name>unnamed1</name>
</geneLocation>
<evidence type="ECO:0000313" key="2">
    <source>
        <dbReference type="EMBL" id="UPV76519.1"/>
    </source>
</evidence>
<protein>
    <submittedName>
        <fullName evidence="2">Uncharacterized protein</fullName>
    </submittedName>
</protein>
<feature type="compositionally biased region" description="Acidic residues" evidence="1">
    <location>
        <begin position="56"/>
        <end position="67"/>
    </location>
</feature>
<dbReference type="RefSeq" id="WP_248652552.1">
    <property type="nucleotide sequence ID" value="NZ_CP096660.1"/>
</dbReference>
<name>A0A8U0I044_9EURY</name>
<keyword evidence="3" id="KW-1185">Reference proteome</keyword>
<keyword evidence="2" id="KW-0614">Plasmid</keyword>
<sequence>METWSREPDGMDLLKDITSELRGGDERTNDDHSGPADGASGDTRPVKRSTTATDDSPSDGESGDETDASASAGPDEHLCSFCETEFDASRDVCPECDAEIVLRGAR</sequence>
<dbReference type="GeneID" id="72187228"/>
<feature type="compositionally biased region" description="Basic and acidic residues" evidence="1">
    <location>
        <begin position="1"/>
        <end position="34"/>
    </location>
</feature>
<dbReference type="AlphaFoldDB" id="A0A8U0I044"/>
<gene>
    <name evidence="2" type="ORF">M0R89_18475</name>
</gene>